<proteinExistence type="inferred from homology"/>
<organism evidence="10 11">
    <name type="scientific">Pyrenophora teres f. teres</name>
    <dbReference type="NCBI Taxonomy" id="97479"/>
    <lineage>
        <taxon>Eukaryota</taxon>
        <taxon>Fungi</taxon>
        <taxon>Dikarya</taxon>
        <taxon>Ascomycota</taxon>
        <taxon>Pezizomycotina</taxon>
        <taxon>Dothideomycetes</taxon>
        <taxon>Pleosporomycetidae</taxon>
        <taxon>Pleosporales</taxon>
        <taxon>Pleosporineae</taxon>
        <taxon>Pleosporaceae</taxon>
        <taxon>Pyrenophora</taxon>
    </lineage>
</organism>
<evidence type="ECO:0000313" key="11">
    <source>
        <dbReference type="Proteomes" id="UP000472372"/>
    </source>
</evidence>
<gene>
    <name evidence="10" type="ORF">PTTW11_02576</name>
</gene>
<dbReference type="FunFam" id="1.10.418.10:FF:000028">
    <property type="entry name" value="RP/EB family microtubule-associated protein"/>
    <property type="match status" value="1"/>
</dbReference>
<protein>
    <submittedName>
        <fullName evidence="10">Microtubule-associated protein RP EB family member 1</fullName>
    </submittedName>
</protein>
<dbReference type="GO" id="GO:0035372">
    <property type="term" value="P:protein localization to microtubule"/>
    <property type="evidence" value="ECO:0007669"/>
    <property type="project" value="UniProtKB-ARBA"/>
</dbReference>
<keyword evidence="4" id="KW-0132">Cell division</keyword>
<evidence type="ECO:0000256" key="6">
    <source>
        <dbReference type="ARBA" id="ARBA00022776"/>
    </source>
</evidence>
<dbReference type="SUPFAM" id="SSF47576">
    <property type="entry name" value="Calponin-homology domain, CH-domain"/>
    <property type="match status" value="1"/>
</dbReference>
<dbReference type="PROSITE" id="PS50021">
    <property type="entry name" value="CH"/>
    <property type="match status" value="1"/>
</dbReference>
<keyword evidence="3" id="KW-0963">Cytoplasm</keyword>
<reference evidence="10" key="1">
    <citation type="submission" date="2021-02" db="EMBL/GenBank/DDBJ databases">
        <authorList>
            <person name="Syme A R."/>
            <person name="Syme A R."/>
            <person name="Moolhuijzen P."/>
        </authorList>
    </citation>
    <scope>NUCLEOTIDE SEQUENCE</scope>
    <source>
        <strain evidence="10">W1-1</strain>
    </source>
</reference>
<keyword evidence="7" id="KW-0206">Cytoskeleton</keyword>
<dbReference type="FunFam" id="1.20.5.1430:FF:000005">
    <property type="entry name" value="Eb1, isoform E"/>
    <property type="match status" value="1"/>
</dbReference>
<comment type="subcellular location">
    <subcellularLocation>
        <location evidence="1">Cytoplasm</location>
        <location evidence="1">Cytoskeleton</location>
    </subcellularLocation>
</comment>
<evidence type="ECO:0000256" key="8">
    <source>
        <dbReference type="ARBA" id="ARBA00023306"/>
    </source>
</evidence>
<keyword evidence="6" id="KW-0498">Mitosis</keyword>
<evidence type="ECO:0000256" key="7">
    <source>
        <dbReference type="ARBA" id="ARBA00023212"/>
    </source>
</evidence>
<evidence type="ECO:0000256" key="4">
    <source>
        <dbReference type="ARBA" id="ARBA00022618"/>
    </source>
</evidence>
<dbReference type="Proteomes" id="UP000472372">
    <property type="component" value="Chromosome 2"/>
</dbReference>
<dbReference type="InterPro" id="IPR036133">
    <property type="entry name" value="EB1_C_sf"/>
</dbReference>
<dbReference type="PANTHER" id="PTHR10623">
    <property type="entry name" value="MICROTUBULE-ASSOCIATED PROTEIN RP/EB FAMILY MEMBER"/>
    <property type="match status" value="1"/>
</dbReference>
<dbReference type="Pfam" id="PF03271">
    <property type="entry name" value="EB1"/>
    <property type="match status" value="1"/>
</dbReference>
<comment type="similarity">
    <text evidence="2">Belongs to the MAPRE family.</text>
</comment>
<evidence type="ECO:0000256" key="2">
    <source>
        <dbReference type="ARBA" id="ARBA00010729"/>
    </source>
</evidence>
<evidence type="ECO:0000313" key="10">
    <source>
        <dbReference type="EMBL" id="CAE7013931.1"/>
    </source>
</evidence>
<sequence>MQTSDPRMKIVAQTIPMPMGNHNTKIKQLYRAILPCAPDINKFWELVWFVDQYCGAQIVNPPTSEGASTNNSNLDVHRFLLPILAPLTSHALSSSLITRKQLARRQYIDITMGESRQELVAWLNNLLQLNITKVEQCGTGAALCQVFDSIFYDVPMSRVKFNANTEYAYLQNFKVLQSMQSSHVRQLHLTLPDTFAKHQIDKPIRVESLVKCKMQDNLEFLQFVKQYWDQHFPGHDYDPVARRKGQGGVATGAAPAPRASTTAARRAPAASNTAAPRTRTPLATGGGAASAALREENTQLKETVTGLERERDFYFSKLRDIELLIQQAMEADPELEKDEGLLKQIQNILYSTEEGFEIPPETEGAEEETF</sequence>
<accession>A0A6S6VW69</accession>
<dbReference type="InterPro" id="IPR027328">
    <property type="entry name" value="MAPRE"/>
</dbReference>
<dbReference type="Gene3D" id="1.20.5.1430">
    <property type="match status" value="1"/>
</dbReference>
<evidence type="ECO:0000256" key="3">
    <source>
        <dbReference type="ARBA" id="ARBA00022490"/>
    </source>
</evidence>
<dbReference type="Gene3D" id="1.10.418.10">
    <property type="entry name" value="Calponin-like domain"/>
    <property type="match status" value="1"/>
</dbReference>
<dbReference type="InterPro" id="IPR004953">
    <property type="entry name" value="EB1_C"/>
</dbReference>
<name>A0A6S6VW69_9PLEO</name>
<dbReference type="GO" id="GO:0030473">
    <property type="term" value="P:nuclear migration along microtubule"/>
    <property type="evidence" value="ECO:0007669"/>
    <property type="project" value="UniProtKB-ARBA"/>
</dbReference>
<dbReference type="GO" id="GO:0072686">
    <property type="term" value="C:mitotic spindle"/>
    <property type="evidence" value="ECO:0007669"/>
    <property type="project" value="UniProtKB-ARBA"/>
</dbReference>
<dbReference type="GO" id="GO:0035371">
    <property type="term" value="C:microtubule plus-end"/>
    <property type="evidence" value="ECO:0007669"/>
    <property type="project" value="UniProtKB-ARBA"/>
</dbReference>
<dbReference type="EMBL" id="HG992978">
    <property type="protein sequence ID" value="CAE7013931.1"/>
    <property type="molecule type" value="Genomic_DNA"/>
</dbReference>
<dbReference type="InterPro" id="IPR036872">
    <property type="entry name" value="CH_dom_sf"/>
</dbReference>
<dbReference type="GO" id="GO:0051301">
    <property type="term" value="P:cell division"/>
    <property type="evidence" value="ECO:0007669"/>
    <property type="project" value="UniProtKB-KW"/>
</dbReference>
<feature type="region of interest" description="Disordered" evidence="9">
    <location>
        <begin position="238"/>
        <end position="291"/>
    </location>
</feature>
<dbReference type="InterPro" id="IPR001715">
    <property type="entry name" value="CH_dom"/>
</dbReference>
<dbReference type="AlphaFoldDB" id="A0A6S6VW69"/>
<evidence type="ECO:0000256" key="1">
    <source>
        <dbReference type="ARBA" id="ARBA00004245"/>
    </source>
</evidence>
<evidence type="ECO:0000256" key="5">
    <source>
        <dbReference type="ARBA" id="ARBA00022701"/>
    </source>
</evidence>
<feature type="compositionally biased region" description="Low complexity" evidence="9">
    <location>
        <begin position="253"/>
        <end position="283"/>
    </location>
</feature>
<keyword evidence="5" id="KW-0493">Microtubule</keyword>
<dbReference type="GO" id="GO:0051233">
    <property type="term" value="C:spindle midzone"/>
    <property type="evidence" value="ECO:0007669"/>
    <property type="project" value="UniProtKB-ARBA"/>
</dbReference>
<dbReference type="GO" id="GO:0051010">
    <property type="term" value="F:microtubule plus-end binding"/>
    <property type="evidence" value="ECO:0007669"/>
    <property type="project" value="UniProtKB-ARBA"/>
</dbReference>
<evidence type="ECO:0000256" key="9">
    <source>
        <dbReference type="SAM" id="MobiDB-lite"/>
    </source>
</evidence>
<keyword evidence="8" id="KW-0131">Cell cycle</keyword>
<dbReference type="SUPFAM" id="SSF140612">
    <property type="entry name" value="EB1 dimerisation domain-like"/>
    <property type="match status" value="1"/>
</dbReference>
<dbReference type="PROSITE" id="PS51230">
    <property type="entry name" value="EB1_C"/>
    <property type="match status" value="1"/>
</dbReference>